<feature type="domain" description="Helicase C-terminal" evidence="4">
    <location>
        <begin position="261"/>
        <end position="434"/>
    </location>
</feature>
<sequence length="814" mass="94224">MEILKYKNKVVYEKYLLPISPQFKDIKFENKHLENFLKEKKIKLYSHQAEAINLIKDNKNVVITTPTASGKSYIYIFSILEKLVKNPYSTSIILFPLKALARDQYGKILDLINEIGLDATVEVYDGDTPKEKRRQIKQNPPNFLITTPDMLNVGILPYHTTWSSFFENLDFVVLDEIHSYRGIIGSHICNIIKRLKRITAFYKSKKPIFITNSATIHNPEKFASKLIGEKVVEVSKSGAGSPPKVIQIYQNMRTLEVADLIAENIIKDISTIVFVDSRKESELLSLRVKDTLIKKGREDLIDKVSPYRSGYTPEERREIEFKAITRNILALISTSALEMGIDIGDLECCILVGYPGTLAQLWQRFGRAGRRNKKAYNILIPKRNALDQYFVKNPEELFQRQMEEPIINPYNKHILRKHIPVMANELPIKLQELTEEEKEVARQLFKEKKIRFYNNKLYASKQQPFSIRSAGQSYKIVETVKNKIIGDISEDILLYEAHPGAIYLHNGEKFAVEHIDQKEKTIYVVKTSVSYITEPLKESFIDVIEIEDSKNLGSIELFKGKVNVKTSVLGYTLRDLERDEKLNEIFFSEEEILTREFETEGFWFAMPESWEKYIINANFRYNIRLLKSFLLEKDKETPGFFVYKDLAFENLRLFIEKEDFDYLEIALKAINPFLNKLSEKDRNRFNDIVKRIRERRKSFIGALHGVEHSLIGIYPLFAMNDRWDIGGISTNFSPDTNKPTIYIYDGYEGGVGYAEVGFYRLKEMMESVYKNISKCKCSGGCPSCIFSPKCGNSNDYLDKTASIFLSHKILKSLY</sequence>
<dbReference type="Pfam" id="PF00271">
    <property type="entry name" value="Helicase_C"/>
    <property type="match status" value="1"/>
</dbReference>
<keyword evidence="6" id="KW-1185">Reference proteome</keyword>
<feature type="domain" description="Helicase ATP-binding" evidence="3">
    <location>
        <begin position="52"/>
        <end position="234"/>
    </location>
</feature>
<name>A0A3M0B908_9AQUI</name>
<dbReference type="RefSeq" id="WP_121923639.1">
    <property type="nucleotide sequence ID" value="NZ_REFO01000015.1"/>
</dbReference>
<organism evidence="5 6">
    <name type="scientific">Hydrogenothermus marinus</name>
    <dbReference type="NCBI Taxonomy" id="133270"/>
    <lineage>
        <taxon>Bacteria</taxon>
        <taxon>Pseudomonadati</taxon>
        <taxon>Aquificota</taxon>
        <taxon>Aquificia</taxon>
        <taxon>Aquificales</taxon>
        <taxon>Hydrogenothermaceae</taxon>
        <taxon>Hydrogenothermus</taxon>
    </lineage>
</organism>
<evidence type="ECO:0000256" key="1">
    <source>
        <dbReference type="ARBA" id="ARBA00022741"/>
    </source>
</evidence>
<dbReference type="InterPro" id="IPR011545">
    <property type="entry name" value="DEAD/DEAH_box_helicase_dom"/>
</dbReference>
<dbReference type="Gene3D" id="3.40.50.300">
    <property type="entry name" value="P-loop containing nucleotide triphosphate hydrolases"/>
    <property type="match status" value="2"/>
</dbReference>
<dbReference type="GO" id="GO:0005524">
    <property type="term" value="F:ATP binding"/>
    <property type="evidence" value="ECO:0007669"/>
    <property type="project" value="UniProtKB-KW"/>
</dbReference>
<dbReference type="InterPro" id="IPR018973">
    <property type="entry name" value="MZB"/>
</dbReference>
<dbReference type="CDD" id="cd17923">
    <property type="entry name" value="DEXHc_Hrq1-like"/>
    <property type="match status" value="1"/>
</dbReference>
<dbReference type="SMART" id="SM00487">
    <property type="entry name" value="DEXDc"/>
    <property type="match status" value="1"/>
</dbReference>
<dbReference type="GO" id="GO:0003676">
    <property type="term" value="F:nucleic acid binding"/>
    <property type="evidence" value="ECO:0007669"/>
    <property type="project" value="InterPro"/>
</dbReference>
<evidence type="ECO:0000313" key="5">
    <source>
        <dbReference type="EMBL" id="RMA93056.1"/>
    </source>
</evidence>
<dbReference type="GO" id="GO:0043138">
    <property type="term" value="F:3'-5' DNA helicase activity"/>
    <property type="evidence" value="ECO:0007669"/>
    <property type="project" value="TreeGrafter"/>
</dbReference>
<dbReference type="Pfam" id="PF00270">
    <property type="entry name" value="DEAD"/>
    <property type="match status" value="1"/>
</dbReference>
<comment type="caution">
    <text evidence="5">The sequence shown here is derived from an EMBL/GenBank/DDBJ whole genome shotgun (WGS) entry which is preliminary data.</text>
</comment>
<keyword evidence="5" id="KW-0347">Helicase</keyword>
<dbReference type="InterPro" id="IPR001650">
    <property type="entry name" value="Helicase_C-like"/>
</dbReference>
<dbReference type="PROSITE" id="PS51194">
    <property type="entry name" value="HELICASE_CTER"/>
    <property type="match status" value="1"/>
</dbReference>
<accession>A0A3M0B908</accession>
<dbReference type="OrthoDB" id="143059at2"/>
<dbReference type="CDD" id="cd18797">
    <property type="entry name" value="SF2_C_Hrq"/>
    <property type="match status" value="1"/>
</dbReference>
<dbReference type="SUPFAM" id="SSF52540">
    <property type="entry name" value="P-loop containing nucleoside triphosphate hydrolases"/>
    <property type="match status" value="1"/>
</dbReference>
<dbReference type="GO" id="GO:0006289">
    <property type="term" value="P:nucleotide-excision repair"/>
    <property type="evidence" value="ECO:0007669"/>
    <property type="project" value="TreeGrafter"/>
</dbReference>
<dbReference type="Proteomes" id="UP000280842">
    <property type="component" value="Unassembled WGS sequence"/>
</dbReference>
<dbReference type="GO" id="GO:0036297">
    <property type="term" value="P:interstrand cross-link repair"/>
    <property type="evidence" value="ECO:0007669"/>
    <property type="project" value="TreeGrafter"/>
</dbReference>
<dbReference type="Pfam" id="PF09369">
    <property type="entry name" value="MZB"/>
    <property type="match status" value="1"/>
</dbReference>
<proteinExistence type="predicted"/>
<dbReference type="SMART" id="SM00490">
    <property type="entry name" value="HELICc"/>
    <property type="match status" value="1"/>
</dbReference>
<dbReference type="AlphaFoldDB" id="A0A3M0B908"/>
<keyword evidence="5" id="KW-0378">Hydrolase</keyword>
<evidence type="ECO:0000259" key="4">
    <source>
        <dbReference type="PROSITE" id="PS51194"/>
    </source>
</evidence>
<dbReference type="PANTHER" id="PTHR47957">
    <property type="entry name" value="ATP-DEPENDENT HELICASE HRQ1"/>
    <property type="match status" value="1"/>
</dbReference>
<evidence type="ECO:0000259" key="3">
    <source>
        <dbReference type="PROSITE" id="PS51192"/>
    </source>
</evidence>
<keyword evidence="1" id="KW-0547">Nucleotide-binding</keyword>
<dbReference type="InterPro" id="IPR027417">
    <property type="entry name" value="P-loop_NTPase"/>
</dbReference>
<dbReference type="PROSITE" id="PS51192">
    <property type="entry name" value="HELICASE_ATP_BIND_1"/>
    <property type="match status" value="1"/>
</dbReference>
<evidence type="ECO:0000256" key="2">
    <source>
        <dbReference type="ARBA" id="ARBA00022840"/>
    </source>
</evidence>
<protein>
    <submittedName>
        <fullName evidence="5">DEAD/DEAH box helicase domain-containing protein</fullName>
    </submittedName>
</protein>
<dbReference type="PANTHER" id="PTHR47957:SF3">
    <property type="entry name" value="ATP-DEPENDENT HELICASE HRQ1"/>
    <property type="match status" value="1"/>
</dbReference>
<evidence type="ECO:0000313" key="6">
    <source>
        <dbReference type="Proteomes" id="UP000280842"/>
    </source>
</evidence>
<dbReference type="EMBL" id="REFO01000015">
    <property type="protein sequence ID" value="RMA93056.1"/>
    <property type="molecule type" value="Genomic_DNA"/>
</dbReference>
<keyword evidence="2" id="KW-0067">ATP-binding</keyword>
<reference evidence="5 6" key="1">
    <citation type="submission" date="2018-10" db="EMBL/GenBank/DDBJ databases">
        <title>Genomic Encyclopedia of Archaeal and Bacterial Type Strains, Phase II (KMG-II): from individual species to whole genera.</title>
        <authorList>
            <person name="Goeker M."/>
        </authorList>
    </citation>
    <scope>NUCLEOTIDE SEQUENCE [LARGE SCALE GENOMIC DNA]</scope>
    <source>
        <strain evidence="5 6">VM1</strain>
    </source>
</reference>
<gene>
    <name evidence="5" type="ORF">CLV39_1536</name>
</gene>
<dbReference type="InterPro" id="IPR014001">
    <property type="entry name" value="Helicase_ATP-bd"/>
</dbReference>